<dbReference type="AlphaFoldDB" id="G1M4K9"/>
<dbReference type="Proteomes" id="UP000008912">
    <property type="component" value="Unassembled WGS sequence"/>
</dbReference>
<evidence type="ECO:0000256" key="6">
    <source>
        <dbReference type="ARBA" id="ARBA00023136"/>
    </source>
</evidence>
<dbReference type="InterPro" id="IPR013106">
    <property type="entry name" value="Ig_V-set"/>
</dbReference>
<dbReference type="PANTHER" id="PTHR12035">
    <property type="entry name" value="SIALIC ACID BINDING IMMUNOGLOBULIN-LIKE LECTIN"/>
    <property type="match status" value="1"/>
</dbReference>
<keyword evidence="9" id="KW-0732">Signal</keyword>
<keyword evidence="3" id="KW-0430">Lectin</keyword>
<feature type="domain" description="Ig-like" evidence="10">
    <location>
        <begin position="238"/>
        <end position="290"/>
    </location>
</feature>
<reference evidence="11" key="2">
    <citation type="submission" date="2025-08" db="UniProtKB">
        <authorList>
            <consortium name="Ensembl"/>
        </authorList>
    </citation>
    <scope>IDENTIFICATION</scope>
</reference>
<dbReference type="eggNOG" id="ENOG502S41V">
    <property type="taxonomic scope" value="Eukaryota"/>
</dbReference>
<reference evidence="11 12" key="1">
    <citation type="journal article" date="2010" name="Nature">
        <title>The sequence and de novo assembly of the giant panda genome.</title>
        <authorList>
            <person name="Li R."/>
            <person name="Fan W."/>
            <person name="Tian G."/>
            <person name="Zhu H."/>
            <person name="He L."/>
            <person name="Cai J."/>
            <person name="Huang Q."/>
            <person name="Cai Q."/>
            <person name="Li B."/>
            <person name="Bai Y."/>
            <person name="Zhang Z."/>
            <person name="Zhang Y."/>
            <person name="Wang W."/>
            <person name="Li J."/>
            <person name="Wei F."/>
            <person name="Li H."/>
            <person name="Jian M."/>
            <person name="Li J."/>
            <person name="Zhang Z."/>
            <person name="Nielsen R."/>
            <person name="Li D."/>
            <person name="Gu W."/>
            <person name="Yang Z."/>
            <person name="Xuan Z."/>
            <person name="Ryder O.A."/>
            <person name="Leung F.C."/>
            <person name="Zhou Y."/>
            <person name="Cao J."/>
            <person name="Sun X."/>
            <person name="Fu Y."/>
            <person name="Fang X."/>
            <person name="Guo X."/>
            <person name="Wang B."/>
            <person name="Hou R."/>
            <person name="Shen F."/>
            <person name="Mu B."/>
            <person name="Ni P."/>
            <person name="Lin R."/>
            <person name="Qian W."/>
            <person name="Wang G."/>
            <person name="Yu C."/>
            <person name="Nie W."/>
            <person name="Wang J."/>
            <person name="Wu Z."/>
            <person name="Liang H."/>
            <person name="Min J."/>
            <person name="Wu Q."/>
            <person name="Cheng S."/>
            <person name="Ruan J."/>
            <person name="Wang M."/>
            <person name="Shi Z."/>
            <person name="Wen M."/>
            <person name="Liu B."/>
            <person name="Ren X."/>
            <person name="Zheng H."/>
            <person name="Dong D."/>
            <person name="Cook K."/>
            <person name="Shan G."/>
            <person name="Zhang H."/>
            <person name="Kosiol C."/>
            <person name="Xie X."/>
            <person name="Lu Z."/>
            <person name="Zheng H."/>
            <person name="Li Y."/>
            <person name="Steiner C.C."/>
            <person name="Lam T.T."/>
            <person name="Lin S."/>
            <person name="Zhang Q."/>
            <person name="Li G."/>
            <person name="Tian J."/>
            <person name="Gong T."/>
            <person name="Liu H."/>
            <person name="Zhang D."/>
            <person name="Fang L."/>
            <person name="Ye C."/>
            <person name="Zhang J."/>
            <person name="Hu W."/>
            <person name="Xu A."/>
            <person name="Ren Y."/>
            <person name="Zhang G."/>
            <person name="Bruford M.W."/>
            <person name="Li Q."/>
            <person name="Ma L."/>
            <person name="Guo Y."/>
            <person name="An N."/>
            <person name="Hu Y."/>
            <person name="Zheng Y."/>
            <person name="Shi Y."/>
            <person name="Li Z."/>
            <person name="Liu Q."/>
            <person name="Chen Y."/>
            <person name="Zhao J."/>
            <person name="Qu N."/>
            <person name="Zhao S."/>
            <person name="Tian F."/>
            <person name="Wang X."/>
            <person name="Wang H."/>
            <person name="Xu L."/>
            <person name="Liu X."/>
            <person name="Vinar T."/>
            <person name="Wang Y."/>
            <person name="Lam T.W."/>
            <person name="Yiu S.M."/>
            <person name="Liu S."/>
            <person name="Zhang H."/>
            <person name="Li D."/>
            <person name="Huang Y."/>
            <person name="Wang X."/>
            <person name="Yang G."/>
            <person name="Jiang Z."/>
            <person name="Wang J."/>
            <person name="Qin N."/>
            <person name="Li L."/>
            <person name="Li J."/>
            <person name="Bolund L."/>
            <person name="Kristiansen K."/>
            <person name="Wong G.K."/>
            <person name="Olson M."/>
            <person name="Zhang X."/>
            <person name="Li S."/>
            <person name="Yang H."/>
            <person name="Wang J."/>
            <person name="Wang J."/>
        </authorList>
    </citation>
    <scope>NUCLEOTIDE SEQUENCE [LARGE SCALE GENOMIC DNA]</scope>
</reference>
<dbReference type="SUPFAM" id="SSF48726">
    <property type="entry name" value="Immunoglobulin"/>
    <property type="match status" value="3"/>
</dbReference>
<evidence type="ECO:0000259" key="10">
    <source>
        <dbReference type="PROSITE" id="PS50835"/>
    </source>
</evidence>
<evidence type="ECO:0000256" key="3">
    <source>
        <dbReference type="ARBA" id="ARBA00022734"/>
    </source>
</evidence>
<keyword evidence="4" id="KW-0130">Cell adhesion</keyword>
<feature type="chain" id="PRO_5030171321" description="Ig-like domain-containing protein" evidence="9">
    <location>
        <begin position="18"/>
        <end position="381"/>
    </location>
</feature>
<evidence type="ECO:0000256" key="4">
    <source>
        <dbReference type="ARBA" id="ARBA00022889"/>
    </source>
</evidence>
<feature type="region of interest" description="Disordered" evidence="8">
    <location>
        <begin position="359"/>
        <end position="381"/>
    </location>
</feature>
<dbReference type="InterPro" id="IPR003599">
    <property type="entry name" value="Ig_sub"/>
</dbReference>
<dbReference type="SMART" id="SM00409">
    <property type="entry name" value="IG"/>
    <property type="match status" value="1"/>
</dbReference>
<evidence type="ECO:0000256" key="2">
    <source>
        <dbReference type="ARBA" id="ARBA00022692"/>
    </source>
</evidence>
<dbReference type="PANTHER" id="PTHR12035:SF42">
    <property type="entry name" value="IG-LIKE DOMAIN-CONTAINING PROTEIN"/>
    <property type="match status" value="1"/>
</dbReference>
<evidence type="ECO:0000256" key="8">
    <source>
        <dbReference type="SAM" id="MobiDB-lite"/>
    </source>
</evidence>
<dbReference type="HOGENOM" id="CLU_024444_6_2_1"/>
<keyword evidence="12" id="KW-1185">Reference proteome</keyword>
<dbReference type="Ensembl" id="ENSAMET00000014875.2">
    <property type="protein sequence ID" value="ENSAMEP00000014276.2"/>
    <property type="gene ID" value="ENSAMEG00000013546.2"/>
</dbReference>
<dbReference type="InterPro" id="IPR013783">
    <property type="entry name" value="Ig-like_fold"/>
</dbReference>
<dbReference type="InterPro" id="IPR007110">
    <property type="entry name" value="Ig-like_dom"/>
</dbReference>
<evidence type="ECO:0000256" key="1">
    <source>
        <dbReference type="ARBA" id="ARBA00004167"/>
    </source>
</evidence>
<name>G1M4K9_AILME</name>
<protein>
    <recommendedName>
        <fullName evidence="10">Ig-like domain-containing protein</fullName>
    </recommendedName>
</protein>
<proteinExistence type="inferred from homology"/>
<dbReference type="InterPro" id="IPR036179">
    <property type="entry name" value="Ig-like_dom_sf"/>
</dbReference>
<dbReference type="InterPro" id="IPR051036">
    <property type="entry name" value="SIGLEC"/>
</dbReference>
<dbReference type="GeneTree" id="ENSGT01150000286907"/>
<keyword evidence="5" id="KW-1133">Transmembrane helix</keyword>
<comment type="similarity">
    <text evidence="7">Belongs to the immunoglobulin superfamily. SIGLEC (sialic acid binding Ig-like lectin) family.</text>
</comment>
<dbReference type="GO" id="GO:0007155">
    <property type="term" value="P:cell adhesion"/>
    <property type="evidence" value="ECO:0007669"/>
    <property type="project" value="UniProtKB-KW"/>
</dbReference>
<sequence>MLLLLLLLPLLWAGSLQEDPGFELRVQDSVTVQEGLCVHVPCSFSYPRAGGNNSTPTYGSWFQTKDNSKGDVLMATNNPAKGTKRKTRFPFYLLGDPGAGNCSLSITVAQRRHGGNYYFLLDRGLMRHSYKMNRLTVTVRALTQTPDIWVKEPLESGCPSHLTCSVPGACDEATPLTISWTGAALRAPGLDLEASNSSEILLTPRPQDHGTNLTCRVTFPRAGVNTERTITLNVSYAPQNLSISISRRNCKGRSEELKYLGNGSSLPVLEGESLLLVCAADSNPPATLSWAQGSRTLGPSQPWKPGFLELPRHVSLHLSVVSWGRIHSRGCRGSWCRWPVQSLPLPRLLHVSVAPGRKGKCVERQESESWGPGQPQPEEPG</sequence>
<evidence type="ECO:0000256" key="7">
    <source>
        <dbReference type="ARBA" id="ARBA00038361"/>
    </source>
</evidence>
<comment type="subcellular location">
    <subcellularLocation>
        <location evidence="1">Membrane</location>
        <topology evidence="1">Single-pass membrane protein</topology>
    </subcellularLocation>
</comment>
<feature type="domain" description="Ig-like" evidence="10">
    <location>
        <begin position="146"/>
        <end position="231"/>
    </location>
</feature>
<feature type="signal peptide" evidence="9">
    <location>
        <begin position="1"/>
        <end position="17"/>
    </location>
</feature>
<organism evidence="11 12">
    <name type="scientific">Ailuropoda melanoleuca</name>
    <name type="common">Giant panda</name>
    <dbReference type="NCBI Taxonomy" id="9646"/>
    <lineage>
        <taxon>Eukaryota</taxon>
        <taxon>Metazoa</taxon>
        <taxon>Chordata</taxon>
        <taxon>Craniata</taxon>
        <taxon>Vertebrata</taxon>
        <taxon>Euteleostomi</taxon>
        <taxon>Mammalia</taxon>
        <taxon>Eutheria</taxon>
        <taxon>Laurasiatheria</taxon>
        <taxon>Carnivora</taxon>
        <taxon>Caniformia</taxon>
        <taxon>Ursidae</taxon>
        <taxon>Ailuropoda</taxon>
    </lineage>
</organism>
<keyword evidence="2" id="KW-0812">Transmembrane</keyword>
<evidence type="ECO:0000313" key="12">
    <source>
        <dbReference type="Proteomes" id="UP000008912"/>
    </source>
</evidence>
<dbReference type="Pfam" id="PF07686">
    <property type="entry name" value="V-set"/>
    <property type="match status" value="1"/>
</dbReference>
<dbReference type="STRING" id="9646.ENSAMEP00000014276"/>
<keyword evidence="6" id="KW-0472">Membrane</keyword>
<evidence type="ECO:0000256" key="5">
    <source>
        <dbReference type="ARBA" id="ARBA00022989"/>
    </source>
</evidence>
<dbReference type="GO" id="GO:0030246">
    <property type="term" value="F:carbohydrate binding"/>
    <property type="evidence" value="ECO:0007669"/>
    <property type="project" value="UniProtKB-KW"/>
</dbReference>
<evidence type="ECO:0000256" key="9">
    <source>
        <dbReference type="SAM" id="SignalP"/>
    </source>
</evidence>
<evidence type="ECO:0000313" key="11">
    <source>
        <dbReference type="Ensembl" id="ENSAMEP00000014276.2"/>
    </source>
</evidence>
<dbReference type="PROSITE" id="PS50835">
    <property type="entry name" value="IG_LIKE"/>
    <property type="match status" value="2"/>
</dbReference>
<dbReference type="GO" id="GO:0033691">
    <property type="term" value="F:sialic acid binding"/>
    <property type="evidence" value="ECO:0007669"/>
    <property type="project" value="TreeGrafter"/>
</dbReference>
<dbReference type="GO" id="GO:0005886">
    <property type="term" value="C:plasma membrane"/>
    <property type="evidence" value="ECO:0007669"/>
    <property type="project" value="TreeGrafter"/>
</dbReference>
<accession>G1M4K9</accession>
<reference evidence="11" key="3">
    <citation type="submission" date="2025-09" db="UniProtKB">
        <authorList>
            <consortium name="Ensembl"/>
        </authorList>
    </citation>
    <scope>IDENTIFICATION</scope>
</reference>
<dbReference type="InParanoid" id="G1M4K9"/>
<dbReference type="Gene3D" id="2.60.40.10">
    <property type="entry name" value="Immunoglobulins"/>
    <property type="match status" value="2"/>
</dbReference>